<proteinExistence type="predicted"/>
<evidence type="ECO:0000256" key="4">
    <source>
        <dbReference type="ARBA" id="ARBA00022475"/>
    </source>
</evidence>
<gene>
    <name evidence="18" type="ORF">SAMN02745724_02402</name>
</gene>
<feature type="compositionally biased region" description="Basic residues" evidence="14">
    <location>
        <begin position="74"/>
        <end position="83"/>
    </location>
</feature>
<evidence type="ECO:0000259" key="17">
    <source>
        <dbReference type="PROSITE" id="PS50885"/>
    </source>
</evidence>
<dbReference type="InterPro" id="IPR003594">
    <property type="entry name" value="HATPase_dom"/>
</dbReference>
<dbReference type="EC" id="2.7.13.3" evidence="3"/>
<keyword evidence="8" id="KW-0547">Nucleotide-binding</keyword>
<dbReference type="CDD" id="cd00082">
    <property type="entry name" value="HisKA"/>
    <property type="match status" value="1"/>
</dbReference>
<keyword evidence="13 15" id="KW-0472">Membrane</keyword>
<evidence type="ECO:0000256" key="6">
    <source>
        <dbReference type="ARBA" id="ARBA00022679"/>
    </source>
</evidence>
<dbReference type="GO" id="GO:0005886">
    <property type="term" value="C:plasma membrane"/>
    <property type="evidence" value="ECO:0007669"/>
    <property type="project" value="UniProtKB-SubCell"/>
</dbReference>
<dbReference type="FunFam" id="3.30.565.10:FF:000006">
    <property type="entry name" value="Sensor histidine kinase WalK"/>
    <property type="match status" value="1"/>
</dbReference>
<dbReference type="InterPro" id="IPR036890">
    <property type="entry name" value="HATPase_C_sf"/>
</dbReference>
<feature type="region of interest" description="Disordered" evidence="14">
    <location>
        <begin position="67"/>
        <end position="129"/>
    </location>
</feature>
<feature type="transmembrane region" description="Helical" evidence="15">
    <location>
        <begin position="153"/>
        <end position="170"/>
    </location>
</feature>
<keyword evidence="19" id="KW-1185">Reference proteome</keyword>
<reference evidence="18 19" key="1">
    <citation type="submission" date="2016-10" db="EMBL/GenBank/DDBJ databases">
        <authorList>
            <person name="de Groot N.N."/>
        </authorList>
    </citation>
    <scope>NUCLEOTIDE SEQUENCE [LARGE SCALE GENOMIC DNA]</scope>
    <source>
        <strain evidence="18 19">DSM 6059</strain>
    </source>
</reference>
<dbReference type="InterPro" id="IPR003661">
    <property type="entry name" value="HisK_dim/P_dom"/>
</dbReference>
<keyword evidence="4" id="KW-1003">Cell membrane</keyword>
<evidence type="ECO:0000256" key="2">
    <source>
        <dbReference type="ARBA" id="ARBA00004651"/>
    </source>
</evidence>
<comment type="catalytic activity">
    <reaction evidence="1">
        <text>ATP + protein L-histidine = ADP + protein N-phospho-L-histidine.</text>
        <dbReference type="EC" id="2.7.13.3"/>
    </reaction>
</comment>
<evidence type="ECO:0000256" key="14">
    <source>
        <dbReference type="SAM" id="MobiDB-lite"/>
    </source>
</evidence>
<dbReference type="Gene3D" id="1.10.287.130">
    <property type="match status" value="1"/>
</dbReference>
<evidence type="ECO:0000256" key="9">
    <source>
        <dbReference type="ARBA" id="ARBA00022777"/>
    </source>
</evidence>
<dbReference type="PANTHER" id="PTHR45528:SF1">
    <property type="entry name" value="SENSOR HISTIDINE KINASE CPXA"/>
    <property type="match status" value="1"/>
</dbReference>
<dbReference type="Pfam" id="PF00512">
    <property type="entry name" value="HisKA"/>
    <property type="match status" value="1"/>
</dbReference>
<dbReference type="Gene3D" id="3.30.565.10">
    <property type="entry name" value="Histidine kinase-like ATPase, C-terminal domain"/>
    <property type="match status" value="1"/>
</dbReference>
<dbReference type="STRING" id="1123010.SAMN02745724_02402"/>
<dbReference type="InterPro" id="IPR050398">
    <property type="entry name" value="HssS/ArlS-like"/>
</dbReference>
<feature type="compositionally biased region" description="Basic and acidic residues" evidence="14">
    <location>
        <begin position="91"/>
        <end position="108"/>
    </location>
</feature>
<dbReference type="EMBL" id="FOLO01000016">
    <property type="protein sequence ID" value="SFC72915.1"/>
    <property type="molecule type" value="Genomic_DNA"/>
</dbReference>
<evidence type="ECO:0000256" key="5">
    <source>
        <dbReference type="ARBA" id="ARBA00022553"/>
    </source>
</evidence>
<keyword evidence="9 18" id="KW-0418">Kinase</keyword>
<keyword evidence="12" id="KW-0902">Two-component regulatory system</keyword>
<name>A0A1I1LIV1_9GAMM</name>
<dbReference type="CDD" id="cd06225">
    <property type="entry name" value="HAMP"/>
    <property type="match status" value="1"/>
</dbReference>
<sequence>MVASLVLLMQWSLGKGMIDYVNTKEVELLKPLTSELTDIYKKSNSWSELENRQRQFQYMINLQLNDSEFESPKKNRPHRRHDQKRPPLMRGEGKQIKRNNDGFFEQRRPPPKGGFRAQNNSHPPKPPEHRVSYAVLDANKNYVVGHYIKDREYAYTPIVLDAITVGYLVVSKRNKLTQGYELDFIKEQQSYIWFIALGMMLFVIIITLPLARHLVQPIRQLTLGMHKLTQGNYKQNLDVKRQDEFGQLSRDFNELSKTLEQNETARKRWLANISHELRTPVAILKGEIEAMLDGVRPLSLGNIKSTQEEVTHLQNLIEDLHQLTSADIGAMKYRKQESDLTDLVDKESARYQGYIADAGLKFKCQNAKSSINVYIDHTRICQLLDNLINNAIKYAITGTQIKLCLLRTNKMVQIIVEDDGPGVEDTHLPHLFEHLYRVDNSRNRETGGTGLGLSICAHIVEAHQGSIEAKKSDLGGLKVIIHLPLS</sequence>
<dbReference type="Gene3D" id="6.10.340.10">
    <property type="match status" value="1"/>
</dbReference>
<dbReference type="InterPro" id="IPR005467">
    <property type="entry name" value="His_kinase_dom"/>
</dbReference>
<dbReference type="SUPFAM" id="SSF158472">
    <property type="entry name" value="HAMP domain-like"/>
    <property type="match status" value="1"/>
</dbReference>
<evidence type="ECO:0000256" key="13">
    <source>
        <dbReference type="ARBA" id="ARBA00023136"/>
    </source>
</evidence>
<evidence type="ECO:0000313" key="18">
    <source>
        <dbReference type="EMBL" id="SFC72915.1"/>
    </source>
</evidence>
<evidence type="ECO:0000256" key="8">
    <source>
        <dbReference type="ARBA" id="ARBA00022741"/>
    </source>
</evidence>
<feature type="domain" description="Histidine kinase" evidence="16">
    <location>
        <begin position="272"/>
        <end position="486"/>
    </location>
</feature>
<keyword evidence="6" id="KW-0808">Transferase</keyword>
<keyword evidence="11 15" id="KW-1133">Transmembrane helix</keyword>
<dbReference type="SUPFAM" id="SSF47384">
    <property type="entry name" value="Homodimeric domain of signal transducing histidine kinase"/>
    <property type="match status" value="1"/>
</dbReference>
<dbReference type="InterPro" id="IPR036097">
    <property type="entry name" value="HisK_dim/P_sf"/>
</dbReference>
<evidence type="ECO:0000313" key="19">
    <source>
        <dbReference type="Proteomes" id="UP000198862"/>
    </source>
</evidence>
<dbReference type="Proteomes" id="UP000198862">
    <property type="component" value="Unassembled WGS sequence"/>
</dbReference>
<dbReference type="InterPro" id="IPR003660">
    <property type="entry name" value="HAMP_dom"/>
</dbReference>
<evidence type="ECO:0000259" key="16">
    <source>
        <dbReference type="PROSITE" id="PS50109"/>
    </source>
</evidence>
<keyword evidence="10" id="KW-0067">ATP-binding</keyword>
<feature type="domain" description="HAMP" evidence="17">
    <location>
        <begin position="212"/>
        <end position="264"/>
    </location>
</feature>
<dbReference type="Pfam" id="PF02518">
    <property type="entry name" value="HATPase_c"/>
    <property type="match status" value="1"/>
</dbReference>
<evidence type="ECO:0000256" key="11">
    <source>
        <dbReference type="ARBA" id="ARBA00022989"/>
    </source>
</evidence>
<protein>
    <recommendedName>
        <fullName evidence="3">histidine kinase</fullName>
        <ecNumber evidence="3">2.7.13.3</ecNumber>
    </recommendedName>
</protein>
<comment type="subcellular location">
    <subcellularLocation>
        <location evidence="2">Cell membrane</location>
        <topology evidence="2">Multi-pass membrane protein</topology>
    </subcellularLocation>
</comment>
<dbReference type="SMART" id="SM00387">
    <property type="entry name" value="HATPase_c"/>
    <property type="match status" value="1"/>
</dbReference>
<dbReference type="InterPro" id="IPR004358">
    <property type="entry name" value="Sig_transdc_His_kin-like_C"/>
</dbReference>
<dbReference type="PANTHER" id="PTHR45528">
    <property type="entry name" value="SENSOR HISTIDINE KINASE CPXA"/>
    <property type="match status" value="1"/>
</dbReference>
<dbReference type="PROSITE" id="PS50109">
    <property type="entry name" value="HIS_KIN"/>
    <property type="match status" value="1"/>
</dbReference>
<keyword evidence="7 15" id="KW-0812">Transmembrane</keyword>
<dbReference type="GO" id="GO:0000155">
    <property type="term" value="F:phosphorelay sensor kinase activity"/>
    <property type="evidence" value="ECO:0007669"/>
    <property type="project" value="InterPro"/>
</dbReference>
<evidence type="ECO:0000256" key="15">
    <source>
        <dbReference type="SAM" id="Phobius"/>
    </source>
</evidence>
<accession>A0A1I1LIV1</accession>
<dbReference type="SMART" id="SM00304">
    <property type="entry name" value="HAMP"/>
    <property type="match status" value="1"/>
</dbReference>
<feature type="transmembrane region" description="Helical" evidence="15">
    <location>
        <begin position="191"/>
        <end position="211"/>
    </location>
</feature>
<dbReference type="PROSITE" id="PS50885">
    <property type="entry name" value="HAMP"/>
    <property type="match status" value="1"/>
</dbReference>
<dbReference type="SMART" id="SM00388">
    <property type="entry name" value="HisKA"/>
    <property type="match status" value="1"/>
</dbReference>
<evidence type="ECO:0000256" key="12">
    <source>
        <dbReference type="ARBA" id="ARBA00023012"/>
    </source>
</evidence>
<evidence type="ECO:0000256" key="10">
    <source>
        <dbReference type="ARBA" id="ARBA00022840"/>
    </source>
</evidence>
<organism evidence="18 19">
    <name type="scientific">Pseudoalteromonas denitrificans DSM 6059</name>
    <dbReference type="NCBI Taxonomy" id="1123010"/>
    <lineage>
        <taxon>Bacteria</taxon>
        <taxon>Pseudomonadati</taxon>
        <taxon>Pseudomonadota</taxon>
        <taxon>Gammaproteobacteria</taxon>
        <taxon>Alteromonadales</taxon>
        <taxon>Pseudoalteromonadaceae</taxon>
        <taxon>Pseudoalteromonas</taxon>
    </lineage>
</organism>
<evidence type="ECO:0000256" key="3">
    <source>
        <dbReference type="ARBA" id="ARBA00012438"/>
    </source>
</evidence>
<dbReference type="AlphaFoldDB" id="A0A1I1LIV1"/>
<dbReference type="PRINTS" id="PR00344">
    <property type="entry name" value="BCTRLSENSOR"/>
</dbReference>
<keyword evidence="5" id="KW-0597">Phosphoprotein</keyword>
<evidence type="ECO:0000256" key="7">
    <source>
        <dbReference type="ARBA" id="ARBA00022692"/>
    </source>
</evidence>
<evidence type="ECO:0000256" key="1">
    <source>
        <dbReference type="ARBA" id="ARBA00000085"/>
    </source>
</evidence>
<dbReference type="GO" id="GO:0005524">
    <property type="term" value="F:ATP binding"/>
    <property type="evidence" value="ECO:0007669"/>
    <property type="project" value="UniProtKB-KW"/>
</dbReference>
<dbReference type="Pfam" id="PF00672">
    <property type="entry name" value="HAMP"/>
    <property type="match status" value="1"/>
</dbReference>
<dbReference type="SUPFAM" id="SSF55874">
    <property type="entry name" value="ATPase domain of HSP90 chaperone/DNA topoisomerase II/histidine kinase"/>
    <property type="match status" value="1"/>
</dbReference>